<gene>
    <name evidence="2" type="ORF">GCM10009675_21710</name>
</gene>
<keyword evidence="3" id="KW-1185">Reference proteome</keyword>
<organism evidence="2 3">
    <name type="scientific">Prauserella alba</name>
    <dbReference type="NCBI Taxonomy" id="176898"/>
    <lineage>
        <taxon>Bacteria</taxon>
        <taxon>Bacillati</taxon>
        <taxon>Actinomycetota</taxon>
        <taxon>Actinomycetes</taxon>
        <taxon>Pseudonocardiales</taxon>
        <taxon>Pseudonocardiaceae</taxon>
        <taxon>Prauserella</taxon>
    </lineage>
</organism>
<evidence type="ECO:0008006" key="4">
    <source>
        <dbReference type="Google" id="ProtNLM"/>
    </source>
</evidence>
<feature type="compositionally biased region" description="Basic and acidic residues" evidence="1">
    <location>
        <begin position="7"/>
        <end position="23"/>
    </location>
</feature>
<evidence type="ECO:0000313" key="3">
    <source>
        <dbReference type="Proteomes" id="UP001500467"/>
    </source>
</evidence>
<dbReference type="EMBL" id="BAAALM010000007">
    <property type="protein sequence ID" value="GAA1203620.1"/>
    <property type="molecule type" value="Genomic_DNA"/>
</dbReference>
<name>A0ABN1VBF3_9PSEU</name>
<dbReference type="Proteomes" id="UP001500467">
    <property type="component" value="Unassembled WGS sequence"/>
</dbReference>
<proteinExistence type="predicted"/>
<comment type="caution">
    <text evidence="2">The sequence shown here is derived from an EMBL/GenBank/DDBJ whole genome shotgun (WGS) entry which is preliminary data.</text>
</comment>
<sequence length="247" mass="25969">MTGLACRRAERDRSRTAARDRSIPARPSRPSQPVTFRHIAHNGCFSQANPPRPGNDTSTELTSETNWTTVTKTAIAALLLTIGIATAACGSTAEPAGQATDQGAATPENADDQAARDDTGPETFAFGDTYDGPIRTTVAPPEEFTTSQYAQPAGNEPAWKVAVTFENTTDQPFNVALLTVDGYSDDSKNKDVFDHGQGVGDAMETGELAPGTSADVTYGFTGEPGADRKVTITSMDGSTTVTFTAGR</sequence>
<reference evidence="2 3" key="1">
    <citation type="journal article" date="2019" name="Int. J. Syst. Evol. Microbiol.">
        <title>The Global Catalogue of Microorganisms (GCM) 10K type strain sequencing project: providing services to taxonomists for standard genome sequencing and annotation.</title>
        <authorList>
            <consortium name="The Broad Institute Genomics Platform"/>
            <consortium name="The Broad Institute Genome Sequencing Center for Infectious Disease"/>
            <person name="Wu L."/>
            <person name="Ma J."/>
        </authorList>
    </citation>
    <scope>NUCLEOTIDE SEQUENCE [LARGE SCALE GENOMIC DNA]</scope>
    <source>
        <strain evidence="2 3">JCM 13022</strain>
    </source>
</reference>
<accession>A0ABN1VBF3</accession>
<feature type="region of interest" description="Disordered" evidence="1">
    <location>
        <begin position="93"/>
        <end position="139"/>
    </location>
</feature>
<evidence type="ECO:0000313" key="2">
    <source>
        <dbReference type="EMBL" id="GAA1203620.1"/>
    </source>
</evidence>
<feature type="compositionally biased region" description="Polar residues" evidence="1">
    <location>
        <begin position="44"/>
        <end position="65"/>
    </location>
</feature>
<evidence type="ECO:0000256" key="1">
    <source>
        <dbReference type="SAM" id="MobiDB-lite"/>
    </source>
</evidence>
<feature type="region of interest" description="Disordered" evidence="1">
    <location>
        <begin position="1"/>
        <end position="65"/>
    </location>
</feature>
<protein>
    <recommendedName>
        <fullName evidence="4">DUF4352 domain-containing protein</fullName>
    </recommendedName>
</protein>